<dbReference type="Gene3D" id="3.40.50.1700">
    <property type="entry name" value="Glycoside hydrolase family 3 C-terminal domain"/>
    <property type="match status" value="1"/>
</dbReference>
<dbReference type="InterPro" id="IPR026891">
    <property type="entry name" value="Fn3-like"/>
</dbReference>
<protein>
    <recommendedName>
        <fullName evidence="3">beta-glucosidase</fullName>
        <ecNumber evidence="3">3.2.1.21</ecNumber>
    </recommendedName>
</protein>
<keyword evidence="4" id="KW-0732">Signal</keyword>
<dbReference type="PRINTS" id="PR00133">
    <property type="entry name" value="GLHYDRLASE3"/>
</dbReference>
<evidence type="ECO:0000256" key="5">
    <source>
        <dbReference type="ARBA" id="ARBA00022801"/>
    </source>
</evidence>
<dbReference type="InterPro" id="IPR013783">
    <property type="entry name" value="Ig-like_fold"/>
</dbReference>
<evidence type="ECO:0000256" key="6">
    <source>
        <dbReference type="ARBA" id="ARBA00023295"/>
    </source>
</evidence>
<evidence type="ECO:0000256" key="2">
    <source>
        <dbReference type="ARBA" id="ARBA00005336"/>
    </source>
</evidence>
<dbReference type="Gene3D" id="3.20.20.300">
    <property type="entry name" value="Glycoside hydrolase, family 3, N-terminal domain"/>
    <property type="match status" value="1"/>
</dbReference>
<dbReference type="NCBIfam" id="NF011678">
    <property type="entry name" value="PRK15098.1"/>
    <property type="match status" value="1"/>
</dbReference>
<dbReference type="InterPro" id="IPR036962">
    <property type="entry name" value="Glyco_hydro_3_N_sf"/>
</dbReference>
<dbReference type="PROSITE" id="PS00775">
    <property type="entry name" value="GLYCOSYL_HYDROL_F3"/>
    <property type="match status" value="1"/>
</dbReference>
<dbReference type="SUPFAM" id="SSF52279">
    <property type="entry name" value="Beta-D-glucan exohydrolase, C-terminal domain"/>
    <property type="match status" value="1"/>
</dbReference>
<dbReference type="SMART" id="SM01217">
    <property type="entry name" value="Fn3_like"/>
    <property type="match status" value="1"/>
</dbReference>
<comment type="caution">
    <text evidence="9">The sequence shown here is derived from an EMBL/GenBank/DDBJ whole genome shotgun (WGS) entry which is preliminary data.</text>
</comment>
<evidence type="ECO:0000313" key="9">
    <source>
        <dbReference type="EMBL" id="MDR7210629.1"/>
    </source>
</evidence>
<sequence length="771" mass="84829">MKLLTTMKNKNTLIIGVFTLFTVGNMNAQKKPHLDKNKTIEQRIDLLLPLMTLEEKVGQMNQYNGFWDVTGPAPKGGNAELKYEHLRKGWVGSMLTVRGVKEVRAVQKIAVEETRLGIPLIIGFDVIHGYKTLSPIPLAEAASWDLEAIKKSAAIAADEASASGINWTFGPNVDITNDARWGRVMEGAGEDPYLGSKIAVARVTGFQGDNKADLAKINTIAACAKHFAAYGFIESGRDYNLVDISNSKLFNTVLPPFEAATNAGVRTFMNSFNLVNGIPATGNIFLQRDILKGKWNFDGFVVSDWASVREMIPHGYAKDGADATLKAVTAGSDMDMESHLYVTELVKLVKEGKLKEALVDDAVRRILRVKFELGLFDDPYKYCDEKREKATIGNKANNDGVLDMAKKSIVLLKNDKNLLPLKKSGQKIALIGALANDKNSPLGSWRIAADDNTAVSVLEGMQQYKDNQLVFEKGADLIVGKATFLDEVVFNTTDKSGFEAAKTAAKNADVVVMVLGEHGFQSGEGRSRTNLDLPGLQQELLEEIYKVNPNIVLVLNNGRPLTIPWAAEHIPTIVEAWHLGTQTGNAVAQVLYGDYNPSGKLPISFPRNVGQVPIYYNNYSTGRPVNADKNVFWSHFSDVEKTPQFPFGFGLSYTSFEYKNLKINKTSFAKNEPVKITVDVTNSGNYDGKEVVQLYIHDDFASIARPVEELKGFELVNLKKGETKTVTFTLTEKELGFYNNEGNYLVESGTFKIMVGGSSDKGLEGGFDIKE</sequence>
<comment type="catalytic activity">
    <reaction evidence="1">
        <text>Hydrolysis of terminal, non-reducing beta-D-glucosyl residues with release of beta-D-glucose.</text>
        <dbReference type="EC" id="3.2.1.21"/>
    </reaction>
</comment>
<dbReference type="Pfam" id="PF00933">
    <property type="entry name" value="Glyco_hydro_3"/>
    <property type="match status" value="1"/>
</dbReference>
<dbReference type="EC" id="3.2.1.21" evidence="3"/>
<dbReference type="PANTHER" id="PTHR30620">
    <property type="entry name" value="PERIPLASMIC BETA-GLUCOSIDASE-RELATED"/>
    <property type="match status" value="1"/>
</dbReference>
<gene>
    <name evidence="9" type="ORF">J2W48_002579</name>
</gene>
<dbReference type="InterPro" id="IPR051915">
    <property type="entry name" value="Cellulose_Degrad_GH3"/>
</dbReference>
<dbReference type="InterPro" id="IPR001764">
    <property type="entry name" value="Glyco_hydro_3_N"/>
</dbReference>
<evidence type="ECO:0000256" key="7">
    <source>
        <dbReference type="RuleBase" id="RU361161"/>
    </source>
</evidence>
<feature type="domain" description="Fibronectin type III-like" evidence="8">
    <location>
        <begin position="690"/>
        <end position="759"/>
    </location>
</feature>
<dbReference type="Proteomes" id="UP001269081">
    <property type="component" value="Unassembled WGS sequence"/>
</dbReference>
<dbReference type="Gene3D" id="2.60.40.10">
    <property type="entry name" value="Immunoglobulins"/>
    <property type="match status" value="1"/>
</dbReference>
<proteinExistence type="inferred from homology"/>
<dbReference type="EMBL" id="JAVDWQ010000008">
    <property type="protein sequence ID" value="MDR7210629.1"/>
    <property type="molecule type" value="Genomic_DNA"/>
</dbReference>
<dbReference type="PANTHER" id="PTHR30620:SF16">
    <property type="entry name" value="LYSOSOMAL BETA GLUCOSIDASE"/>
    <property type="match status" value="1"/>
</dbReference>
<keyword evidence="5 7" id="KW-0378">Hydrolase</keyword>
<dbReference type="GO" id="GO:0008422">
    <property type="term" value="F:beta-glucosidase activity"/>
    <property type="evidence" value="ECO:0007669"/>
    <property type="project" value="UniProtKB-EC"/>
</dbReference>
<dbReference type="InterPro" id="IPR017853">
    <property type="entry name" value="GH"/>
</dbReference>
<dbReference type="SUPFAM" id="SSF51445">
    <property type="entry name" value="(Trans)glycosidases"/>
    <property type="match status" value="1"/>
</dbReference>
<dbReference type="InterPro" id="IPR036881">
    <property type="entry name" value="Glyco_hydro_3_C_sf"/>
</dbReference>
<reference evidence="9 10" key="1">
    <citation type="submission" date="2023-07" db="EMBL/GenBank/DDBJ databases">
        <title>Sorghum-associated microbial communities from plants grown in Nebraska, USA.</title>
        <authorList>
            <person name="Schachtman D."/>
        </authorList>
    </citation>
    <scope>NUCLEOTIDE SEQUENCE [LARGE SCALE GENOMIC DNA]</scope>
    <source>
        <strain evidence="9 10">4129</strain>
    </source>
</reference>
<evidence type="ECO:0000259" key="8">
    <source>
        <dbReference type="SMART" id="SM01217"/>
    </source>
</evidence>
<dbReference type="Pfam" id="PF14310">
    <property type="entry name" value="Fn3-like"/>
    <property type="match status" value="1"/>
</dbReference>
<accession>A0ABU1Y8R3</accession>
<comment type="similarity">
    <text evidence="2 7">Belongs to the glycosyl hydrolase 3 family.</text>
</comment>
<name>A0ABU1Y8R3_9FLAO</name>
<keyword evidence="6 7" id="KW-0326">Glycosidase</keyword>
<keyword evidence="10" id="KW-1185">Reference proteome</keyword>
<dbReference type="InterPro" id="IPR019800">
    <property type="entry name" value="Glyco_hydro_3_AS"/>
</dbReference>
<evidence type="ECO:0000256" key="4">
    <source>
        <dbReference type="ARBA" id="ARBA00022729"/>
    </source>
</evidence>
<evidence type="ECO:0000256" key="1">
    <source>
        <dbReference type="ARBA" id="ARBA00000448"/>
    </source>
</evidence>
<evidence type="ECO:0000256" key="3">
    <source>
        <dbReference type="ARBA" id="ARBA00012744"/>
    </source>
</evidence>
<organism evidence="9 10">
    <name type="scientific">Flavobacterium piscis</name>
    <dbReference type="NCBI Taxonomy" id="1114874"/>
    <lineage>
        <taxon>Bacteria</taxon>
        <taxon>Pseudomonadati</taxon>
        <taxon>Bacteroidota</taxon>
        <taxon>Flavobacteriia</taxon>
        <taxon>Flavobacteriales</taxon>
        <taxon>Flavobacteriaceae</taxon>
        <taxon>Flavobacterium</taxon>
    </lineage>
</organism>
<dbReference type="InterPro" id="IPR002772">
    <property type="entry name" value="Glyco_hydro_3_C"/>
</dbReference>
<dbReference type="Pfam" id="PF01915">
    <property type="entry name" value="Glyco_hydro_3_C"/>
    <property type="match status" value="1"/>
</dbReference>
<evidence type="ECO:0000313" key="10">
    <source>
        <dbReference type="Proteomes" id="UP001269081"/>
    </source>
</evidence>